<gene>
    <name evidence="3" type="ORF">AVEN_56977_1</name>
</gene>
<dbReference type="PANTHER" id="PTHR10492">
    <property type="match status" value="1"/>
</dbReference>
<keyword evidence="4" id="KW-1185">Reference proteome</keyword>
<dbReference type="PANTHER" id="PTHR10492:SF57">
    <property type="entry name" value="ATP-DEPENDENT DNA HELICASE"/>
    <property type="match status" value="1"/>
</dbReference>
<dbReference type="EC" id="5.6.2.3" evidence="1"/>
<comment type="similarity">
    <text evidence="1">Belongs to the helicase family.</text>
</comment>
<reference evidence="3 4" key="1">
    <citation type="journal article" date="2019" name="Sci. Rep.">
        <title>Orb-weaving spider Araneus ventricosus genome elucidates the spidroin gene catalogue.</title>
        <authorList>
            <person name="Kono N."/>
            <person name="Nakamura H."/>
            <person name="Ohtoshi R."/>
            <person name="Moran D.A.P."/>
            <person name="Shinohara A."/>
            <person name="Yoshida Y."/>
            <person name="Fujiwara M."/>
            <person name="Mori M."/>
            <person name="Tomita M."/>
            <person name="Arakawa K."/>
        </authorList>
    </citation>
    <scope>NUCLEOTIDE SEQUENCE [LARGE SCALE GENOMIC DNA]</scope>
</reference>
<dbReference type="AlphaFoldDB" id="A0A4Y2R222"/>
<dbReference type="EMBL" id="BGPR01015504">
    <property type="protein sequence ID" value="GBN69506.1"/>
    <property type="molecule type" value="Genomic_DNA"/>
</dbReference>
<keyword evidence="1" id="KW-0547">Nucleotide-binding</keyword>
<dbReference type="OrthoDB" id="10032644at2759"/>
<evidence type="ECO:0000313" key="4">
    <source>
        <dbReference type="Proteomes" id="UP000499080"/>
    </source>
</evidence>
<name>A0A4Y2R222_ARAVE</name>
<dbReference type="GO" id="GO:0006281">
    <property type="term" value="P:DNA repair"/>
    <property type="evidence" value="ECO:0007669"/>
    <property type="project" value="UniProtKB-KW"/>
</dbReference>
<dbReference type="Pfam" id="PF05970">
    <property type="entry name" value="PIF1"/>
    <property type="match status" value="1"/>
</dbReference>
<dbReference type="GO" id="GO:0000723">
    <property type="term" value="P:telomere maintenance"/>
    <property type="evidence" value="ECO:0007669"/>
    <property type="project" value="InterPro"/>
</dbReference>
<evidence type="ECO:0000313" key="3">
    <source>
        <dbReference type="EMBL" id="GBN69506.1"/>
    </source>
</evidence>
<evidence type="ECO:0000256" key="1">
    <source>
        <dbReference type="RuleBase" id="RU363044"/>
    </source>
</evidence>
<keyword evidence="1" id="KW-0234">DNA repair</keyword>
<keyword evidence="1" id="KW-0378">Hydrolase</keyword>
<keyword evidence="1" id="KW-0067">ATP-binding</keyword>
<protein>
    <recommendedName>
        <fullName evidence="1">ATP-dependent DNA helicase</fullName>
        <ecNumber evidence="1">5.6.2.3</ecNumber>
    </recommendedName>
</protein>
<comment type="caution">
    <text evidence="3">The sequence shown here is derived from an EMBL/GenBank/DDBJ whole genome shotgun (WGS) entry which is preliminary data.</text>
</comment>
<proteinExistence type="inferred from homology"/>
<dbReference type="Proteomes" id="UP000499080">
    <property type="component" value="Unassembled WGS sequence"/>
</dbReference>
<evidence type="ECO:0000259" key="2">
    <source>
        <dbReference type="Pfam" id="PF05970"/>
    </source>
</evidence>
<dbReference type="GO" id="GO:0043139">
    <property type="term" value="F:5'-3' DNA helicase activity"/>
    <property type="evidence" value="ECO:0007669"/>
    <property type="project" value="UniProtKB-EC"/>
</dbReference>
<dbReference type="Gene3D" id="3.40.50.300">
    <property type="entry name" value="P-loop containing nucleotide triphosphate hydrolases"/>
    <property type="match status" value="1"/>
</dbReference>
<dbReference type="GO" id="GO:0006310">
    <property type="term" value="P:DNA recombination"/>
    <property type="evidence" value="ECO:0007669"/>
    <property type="project" value="UniProtKB-KW"/>
</dbReference>
<keyword evidence="1" id="KW-0233">DNA recombination</keyword>
<dbReference type="InterPro" id="IPR010285">
    <property type="entry name" value="DNA_helicase_pif1-like_DEAD"/>
</dbReference>
<organism evidence="3 4">
    <name type="scientific">Araneus ventricosus</name>
    <name type="common">Orbweaver spider</name>
    <name type="synonym">Epeira ventricosa</name>
    <dbReference type="NCBI Taxonomy" id="182803"/>
    <lineage>
        <taxon>Eukaryota</taxon>
        <taxon>Metazoa</taxon>
        <taxon>Ecdysozoa</taxon>
        <taxon>Arthropoda</taxon>
        <taxon>Chelicerata</taxon>
        <taxon>Arachnida</taxon>
        <taxon>Araneae</taxon>
        <taxon>Araneomorphae</taxon>
        <taxon>Entelegynae</taxon>
        <taxon>Araneoidea</taxon>
        <taxon>Araneidae</taxon>
        <taxon>Araneus</taxon>
    </lineage>
</organism>
<keyword evidence="1" id="KW-0347">Helicase</keyword>
<comment type="catalytic activity">
    <reaction evidence="1">
        <text>ATP + H2O = ADP + phosphate + H(+)</text>
        <dbReference type="Rhea" id="RHEA:13065"/>
        <dbReference type="ChEBI" id="CHEBI:15377"/>
        <dbReference type="ChEBI" id="CHEBI:15378"/>
        <dbReference type="ChEBI" id="CHEBI:30616"/>
        <dbReference type="ChEBI" id="CHEBI:43474"/>
        <dbReference type="ChEBI" id="CHEBI:456216"/>
        <dbReference type="EC" id="5.6.2.3"/>
    </reaction>
</comment>
<feature type="domain" description="DNA helicase Pif1-like DEAD-box helicase" evidence="2">
    <location>
        <begin position="86"/>
        <end position="166"/>
    </location>
</feature>
<sequence length="169" mass="18982">MSKDILNKLRAENRHIFLNYTDSIYNEDLIKIGDKVLQMIGKSLSEVGMLSPSRQHARNVSREILRELSYDSDRLLNFVTQREPLLITDQQAIYSEVLRRFSKSEGGKIFIDAPGRTAKTFLINILLATIRGEKNIALAVATSGITATLMTGGRTAHSMLQIPIDLIHN</sequence>
<accession>A0A4Y2R222</accession>
<dbReference type="InterPro" id="IPR027417">
    <property type="entry name" value="P-loop_NTPase"/>
</dbReference>
<comment type="cofactor">
    <cofactor evidence="1">
        <name>Mg(2+)</name>
        <dbReference type="ChEBI" id="CHEBI:18420"/>
    </cofactor>
</comment>
<keyword evidence="1" id="KW-0227">DNA damage</keyword>
<dbReference type="GO" id="GO:0005524">
    <property type="term" value="F:ATP binding"/>
    <property type="evidence" value="ECO:0007669"/>
    <property type="project" value="UniProtKB-KW"/>
</dbReference>
<dbReference type="GO" id="GO:0016887">
    <property type="term" value="F:ATP hydrolysis activity"/>
    <property type="evidence" value="ECO:0007669"/>
    <property type="project" value="RHEA"/>
</dbReference>